<dbReference type="EMBL" id="JACRSU010000005">
    <property type="protein sequence ID" value="MBC8541652.1"/>
    <property type="molecule type" value="Genomic_DNA"/>
</dbReference>
<evidence type="ECO:0000313" key="2">
    <source>
        <dbReference type="EMBL" id="MBC8541652.1"/>
    </source>
</evidence>
<sequence>MNLYELYEIADENAINVDYFPMRQAVSISIPDSIAIDIDKIETCREEKAVLAHELGHCMTGSFYTISTIDNRGRMEERANRWAIKTLLPFSKLNEAVVSGIYETYDLADYFELPELFIKTALNYYLNCCGLTFNHNSLTKV</sequence>
<proteinExistence type="predicted"/>
<reference evidence="2" key="1">
    <citation type="submission" date="2020-08" db="EMBL/GenBank/DDBJ databases">
        <title>Genome public.</title>
        <authorList>
            <person name="Liu C."/>
            <person name="Sun Q."/>
        </authorList>
    </citation>
    <scope>NUCLEOTIDE SEQUENCE</scope>
    <source>
        <strain evidence="2">H8</strain>
    </source>
</reference>
<comment type="caution">
    <text evidence="2">The sequence shown here is derived from an EMBL/GenBank/DDBJ whole genome shotgun (WGS) entry which is preliminary data.</text>
</comment>
<dbReference type="RefSeq" id="WP_249313680.1">
    <property type="nucleotide sequence ID" value="NZ_JACRSU010000005.1"/>
</dbReference>
<gene>
    <name evidence="2" type="ORF">H8698_11745</name>
</gene>
<name>A0A926HVH4_9FIRM</name>
<dbReference type="Proteomes" id="UP000611762">
    <property type="component" value="Unassembled WGS sequence"/>
</dbReference>
<accession>A0A926HVH4</accession>
<organism evidence="2 3">
    <name type="scientific">Congzhengia minquanensis</name>
    <dbReference type="NCBI Taxonomy" id="2763657"/>
    <lineage>
        <taxon>Bacteria</taxon>
        <taxon>Bacillati</taxon>
        <taxon>Bacillota</taxon>
        <taxon>Clostridia</taxon>
        <taxon>Eubacteriales</taxon>
        <taxon>Oscillospiraceae</taxon>
        <taxon>Congzhengia</taxon>
    </lineage>
</organism>
<dbReference type="Pfam" id="PF06114">
    <property type="entry name" value="Peptidase_M78"/>
    <property type="match status" value="1"/>
</dbReference>
<keyword evidence="3" id="KW-1185">Reference proteome</keyword>
<dbReference type="AlphaFoldDB" id="A0A926HVH4"/>
<evidence type="ECO:0000259" key="1">
    <source>
        <dbReference type="Pfam" id="PF06114"/>
    </source>
</evidence>
<evidence type="ECO:0000313" key="3">
    <source>
        <dbReference type="Proteomes" id="UP000611762"/>
    </source>
</evidence>
<protein>
    <submittedName>
        <fullName evidence="2">ImmA/IrrE family metallo-endopeptidase</fullName>
    </submittedName>
</protein>
<dbReference type="InterPro" id="IPR010359">
    <property type="entry name" value="IrrE_HExxH"/>
</dbReference>
<feature type="domain" description="IrrE N-terminal-like" evidence="1">
    <location>
        <begin position="46"/>
        <end position="122"/>
    </location>
</feature>